<dbReference type="AlphaFoldDB" id="A0A934IAL8"/>
<keyword evidence="1" id="KW-0812">Transmembrane</keyword>
<proteinExistence type="predicted"/>
<gene>
    <name evidence="2" type="ORF">JAV76_05220</name>
</gene>
<reference evidence="2" key="1">
    <citation type="submission" date="2020-12" db="EMBL/GenBank/DDBJ databases">
        <title>Sanguibacter suaedae sp. nov., isolated from Suaeda aralocaspica.</title>
        <authorList>
            <person name="Ma Q."/>
        </authorList>
    </citation>
    <scope>NUCLEOTIDE SEQUENCE</scope>
    <source>
        <strain evidence="2">YZGR15</strain>
    </source>
</reference>
<feature type="transmembrane region" description="Helical" evidence="1">
    <location>
        <begin position="23"/>
        <end position="46"/>
    </location>
</feature>
<protein>
    <submittedName>
        <fullName evidence="2">Uncharacterized protein</fullName>
    </submittedName>
</protein>
<sequence>MTDRASTARATGPTDVPPAQGEILHSVTPALLQVLGLFLVLGSCLAWQRDGDVVLGTPGIVIAAVVLLVAVLLAWRGEALLGFVVAAPWPSVTGVFLAVCALVVGALHLLPSVHLSVAWPPLAIVGAVTLLGPLLEALQHSVRQRRARRAAPERATAGSGGPPPAPRLFNTVLSFLVWQIPLAAVLLVVILLLVGPV</sequence>
<dbReference type="EMBL" id="JAEINH010000003">
    <property type="protein sequence ID" value="MBI9114413.1"/>
    <property type="molecule type" value="Genomic_DNA"/>
</dbReference>
<dbReference type="RefSeq" id="WP_198732961.1">
    <property type="nucleotide sequence ID" value="NZ_JAEINH010000003.1"/>
</dbReference>
<dbReference type="Proteomes" id="UP000602087">
    <property type="component" value="Unassembled WGS sequence"/>
</dbReference>
<keyword evidence="1" id="KW-0472">Membrane</keyword>
<keyword evidence="3" id="KW-1185">Reference proteome</keyword>
<feature type="transmembrane region" description="Helical" evidence="1">
    <location>
        <begin position="117"/>
        <end position="135"/>
    </location>
</feature>
<name>A0A934IAL8_9MICO</name>
<feature type="transmembrane region" description="Helical" evidence="1">
    <location>
        <begin position="53"/>
        <end position="75"/>
    </location>
</feature>
<comment type="caution">
    <text evidence="2">The sequence shown here is derived from an EMBL/GenBank/DDBJ whole genome shotgun (WGS) entry which is preliminary data.</text>
</comment>
<evidence type="ECO:0000256" key="1">
    <source>
        <dbReference type="SAM" id="Phobius"/>
    </source>
</evidence>
<accession>A0A934IAL8</accession>
<feature type="transmembrane region" description="Helical" evidence="1">
    <location>
        <begin position="87"/>
        <end position="110"/>
    </location>
</feature>
<evidence type="ECO:0000313" key="3">
    <source>
        <dbReference type="Proteomes" id="UP000602087"/>
    </source>
</evidence>
<evidence type="ECO:0000313" key="2">
    <source>
        <dbReference type="EMBL" id="MBI9114413.1"/>
    </source>
</evidence>
<organism evidence="2 3">
    <name type="scientific">Sanguibacter suaedae</name>
    <dbReference type="NCBI Taxonomy" id="2795737"/>
    <lineage>
        <taxon>Bacteria</taxon>
        <taxon>Bacillati</taxon>
        <taxon>Actinomycetota</taxon>
        <taxon>Actinomycetes</taxon>
        <taxon>Micrococcales</taxon>
        <taxon>Sanguibacteraceae</taxon>
        <taxon>Sanguibacter</taxon>
    </lineage>
</organism>
<keyword evidence="1" id="KW-1133">Transmembrane helix</keyword>
<feature type="transmembrane region" description="Helical" evidence="1">
    <location>
        <begin position="172"/>
        <end position="194"/>
    </location>
</feature>